<reference evidence="1 2" key="1">
    <citation type="submission" date="2020-03" db="EMBL/GenBank/DDBJ databases">
        <title>Whole genome shotgun sequence of Phytohabitans suffuscus NBRC 105367.</title>
        <authorList>
            <person name="Komaki H."/>
            <person name="Tamura T."/>
        </authorList>
    </citation>
    <scope>NUCLEOTIDE SEQUENCE [LARGE SCALE GENOMIC DNA]</scope>
    <source>
        <strain evidence="1 2">NBRC 105367</strain>
    </source>
</reference>
<sequence length="169" mass="18772">MAGVEMVPAAHLDSLDRAAKAAGIRLVYLFRQLGGEGERSLGRAGATILMRMGNPVEAELAARFIGREHRFVMHQYSVTAGSGTSRSSAATETASRRKSVNLRVYEFTVEPRELQQLPETALYLVDPQDPHAPPVRLVDCNPWMYDLPLVAPPDFLHWARVPEPRPLDQ</sequence>
<gene>
    <name evidence="1" type="ORF">Psuf_005570</name>
</gene>
<evidence type="ECO:0000313" key="2">
    <source>
        <dbReference type="Proteomes" id="UP000503011"/>
    </source>
</evidence>
<reference evidence="1 2" key="2">
    <citation type="submission" date="2020-03" db="EMBL/GenBank/DDBJ databases">
        <authorList>
            <person name="Ichikawa N."/>
            <person name="Kimura A."/>
            <person name="Kitahashi Y."/>
            <person name="Uohara A."/>
        </authorList>
    </citation>
    <scope>NUCLEOTIDE SEQUENCE [LARGE SCALE GENOMIC DNA]</scope>
    <source>
        <strain evidence="1 2">NBRC 105367</strain>
    </source>
</reference>
<evidence type="ECO:0000313" key="1">
    <source>
        <dbReference type="EMBL" id="BCB83244.1"/>
    </source>
</evidence>
<protein>
    <submittedName>
        <fullName evidence="1">Uncharacterized protein</fullName>
    </submittedName>
</protein>
<dbReference type="Proteomes" id="UP000503011">
    <property type="component" value="Chromosome"/>
</dbReference>
<name>A0A6F8YAT5_9ACTN</name>
<proteinExistence type="predicted"/>
<dbReference type="AlphaFoldDB" id="A0A6F8YAT5"/>
<keyword evidence="2" id="KW-1185">Reference proteome</keyword>
<accession>A0A6F8YAT5</accession>
<dbReference type="KEGG" id="psuu:Psuf_005570"/>
<organism evidence="1 2">
    <name type="scientific">Phytohabitans suffuscus</name>
    <dbReference type="NCBI Taxonomy" id="624315"/>
    <lineage>
        <taxon>Bacteria</taxon>
        <taxon>Bacillati</taxon>
        <taxon>Actinomycetota</taxon>
        <taxon>Actinomycetes</taxon>
        <taxon>Micromonosporales</taxon>
        <taxon>Micromonosporaceae</taxon>
    </lineage>
</organism>
<dbReference type="EMBL" id="AP022871">
    <property type="protein sequence ID" value="BCB83244.1"/>
    <property type="molecule type" value="Genomic_DNA"/>
</dbReference>